<name>A0ABY8EZT8_9HYPH</name>
<proteinExistence type="predicted"/>
<reference evidence="1 2" key="1">
    <citation type="submission" date="2023-03" db="EMBL/GenBank/DDBJ databases">
        <title>Roseibium porphyridii sp. nov. and Roseibium rhodosorbium sp. nov. isolated from marine algae, Porphyridium cruentum and Rhodosorus marinus, respectively.</title>
        <authorList>
            <person name="Lee M.W."/>
            <person name="Choi B.J."/>
            <person name="Lee J.K."/>
            <person name="Choi D.G."/>
            <person name="Baek J.H."/>
            <person name="Bayburt H."/>
            <person name="Kim J.M."/>
            <person name="Han D.M."/>
            <person name="Kim K.H."/>
            <person name="Jeon C.O."/>
        </authorList>
    </citation>
    <scope>NUCLEOTIDE SEQUENCE [LARGE SCALE GENOMIC DNA]</scope>
    <source>
        <strain evidence="1 2">KMA01</strain>
    </source>
</reference>
<sequence length="71" mass="7834">MGKKLNLMSDLMVGLAGFMIGAATVSFLATGQDEDNLVPEKVEWLFDRSNALSCQSCTGNFDRLFDPEMQK</sequence>
<accession>A0ABY8EZT8</accession>
<evidence type="ECO:0000313" key="1">
    <source>
        <dbReference type="EMBL" id="WFE87489.1"/>
    </source>
</evidence>
<organism evidence="1 2">
    <name type="scientific">Roseibium porphyridii</name>
    <dbReference type="NCBI Taxonomy" id="2866279"/>
    <lineage>
        <taxon>Bacteria</taxon>
        <taxon>Pseudomonadati</taxon>
        <taxon>Pseudomonadota</taxon>
        <taxon>Alphaproteobacteria</taxon>
        <taxon>Hyphomicrobiales</taxon>
        <taxon>Stappiaceae</taxon>
        <taxon>Roseibium</taxon>
    </lineage>
</organism>
<dbReference type="EMBL" id="CP120863">
    <property type="protein sequence ID" value="WFE87489.1"/>
    <property type="molecule type" value="Genomic_DNA"/>
</dbReference>
<protein>
    <submittedName>
        <fullName evidence="1">Uncharacterized protein</fullName>
    </submittedName>
</protein>
<gene>
    <name evidence="1" type="ORF">K1718_15070</name>
</gene>
<keyword evidence="2" id="KW-1185">Reference proteome</keyword>
<evidence type="ECO:0000313" key="2">
    <source>
        <dbReference type="Proteomes" id="UP001209803"/>
    </source>
</evidence>
<dbReference type="RefSeq" id="WP_152501702.1">
    <property type="nucleotide sequence ID" value="NZ_CP120863.1"/>
</dbReference>
<dbReference type="Proteomes" id="UP001209803">
    <property type="component" value="Chromosome"/>
</dbReference>